<dbReference type="Proteomes" id="UP000032142">
    <property type="component" value="Unassembled WGS sequence"/>
</dbReference>
<evidence type="ECO:0000313" key="1">
    <source>
        <dbReference type="EMBL" id="KHF98321.1"/>
    </source>
</evidence>
<dbReference type="InterPro" id="IPR004252">
    <property type="entry name" value="Probable_transposase_24"/>
</dbReference>
<name>A0A0B0MD95_GOSAR</name>
<sequence length="208" mass="23069">MPNSNKNQALDNIKEIFSLEVSDDYIKKALGTNRKMRLDSGIQRKESIKTVSELEQAAGKNKNSSNPAGSRSFAFVAEGEEVSSGQKVGRLQLFEITHRKKDRSPMTSEAGEIMEKLKEKNAEYEAIASTDSSVNLKNIDNRIITEVLGLERDQIAQMQASTVNQITEVQRKCEEIQQQLRADAVARKAAVAARKVEVAAMAAEQSRK</sequence>
<comment type="caution">
    <text evidence="1">The sequence shown here is derived from an EMBL/GenBank/DDBJ whole genome shotgun (WGS) entry which is preliminary data.</text>
</comment>
<evidence type="ECO:0000313" key="2">
    <source>
        <dbReference type="Proteomes" id="UP000032142"/>
    </source>
</evidence>
<accession>A0A0B0MD95</accession>
<gene>
    <name evidence="1" type="ORF">F383_37618</name>
</gene>
<keyword evidence="2" id="KW-1185">Reference proteome</keyword>
<dbReference type="EMBL" id="JRRC01036090">
    <property type="protein sequence ID" value="KHF98321.1"/>
    <property type="molecule type" value="Genomic_DNA"/>
</dbReference>
<dbReference type="Pfam" id="PF03004">
    <property type="entry name" value="Transposase_24"/>
    <property type="match status" value="1"/>
</dbReference>
<proteinExistence type="predicted"/>
<dbReference type="AlphaFoldDB" id="A0A0B0MD95"/>
<protein>
    <submittedName>
        <fullName evidence="1">Guanine nucleotide-binding protein subunit beta-like protein</fullName>
    </submittedName>
</protein>
<reference evidence="2" key="1">
    <citation type="submission" date="2014-09" db="EMBL/GenBank/DDBJ databases">
        <authorList>
            <person name="Mudge J."/>
            <person name="Ramaraj T."/>
            <person name="Lindquist I.E."/>
            <person name="Bharti A.K."/>
            <person name="Sundararajan A."/>
            <person name="Cameron C.T."/>
            <person name="Woodward J.E."/>
            <person name="May G.D."/>
            <person name="Brubaker C."/>
            <person name="Broadhvest J."/>
            <person name="Wilkins T.A."/>
        </authorList>
    </citation>
    <scope>NUCLEOTIDE SEQUENCE</scope>
    <source>
        <strain evidence="2">cv. AKA8401</strain>
    </source>
</reference>
<organism evidence="1 2">
    <name type="scientific">Gossypium arboreum</name>
    <name type="common">Tree cotton</name>
    <name type="synonym">Gossypium nanking</name>
    <dbReference type="NCBI Taxonomy" id="29729"/>
    <lineage>
        <taxon>Eukaryota</taxon>
        <taxon>Viridiplantae</taxon>
        <taxon>Streptophyta</taxon>
        <taxon>Embryophyta</taxon>
        <taxon>Tracheophyta</taxon>
        <taxon>Spermatophyta</taxon>
        <taxon>Magnoliopsida</taxon>
        <taxon>eudicotyledons</taxon>
        <taxon>Gunneridae</taxon>
        <taxon>Pentapetalae</taxon>
        <taxon>rosids</taxon>
        <taxon>malvids</taxon>
        <taxon>Malvales</taxon>
        <taxon>Malvaceae</taxon>
        <taxon>Malvoideae</taxon>
        <taxon>Gossypium</taxon>
    </lineage>
</organism>